<dbReference type="Proteomes" id="UP000046392">
    <property type="component" value="Unplaced"/>
</dbReference>
<dbReference type="InterPro" id="IPR006029">
    <property type="entry name" value="Neurotrans-gated_channel_TM"/>
</dbReference>
<feature type="domain" description="Neurotransmitter-gated ion-channel transmembrane" evidence="14">
    <location>
        <begin position="347"/>
        <end position="439"/>
    </location>
</feature>
<keyword evidence="9 11" id="KW-0472">Membrane</keyword>
<keyword evidence="6 12" id="KW-0732">Signal</keyword>
<dbReference type="InterPro" id="IPR036719">
    <property type="entry name" value="Neuro-gated_channel_TM_sf"/>
</dbReference>
<evidence type="ECO:0000256" key="4">
    <source>
        <dbReference type="ARBA" id="ARBA00022475"/>
    </source>
</evidence>
<dbReference type="CDD" id="cd19049">
    <property type="entry name" value="LGIC_TM_anion"/>
    <property type="match status" value="1"/>
</dbReference>
<dbReference type="SUPFAM" id="SSF63712">
    <property type="entry name" value="Nicotinic receptor ligand binding domain-like"/>
    <property type="match status" value="1"/>
</dbReference>
<dbReference type="SUPFAM" id="SSF90112">
    <property type="entry name" value="Neurotransmitter-gated ion-channel transmembrane pore"/>
    <property type="match status" value="1"/>
</dbReference>
<reference evidence="16" key="1">
    <citation type="submission" date="2017-02" db="UniProtKB">
        <authorList>
            <consortium name="WormBaseParasite"/>
        </authorList>
    </citation>
    <scope>IDENTIFICATION</scope>
</reference>
<dbReference type="FunFam" id="2.70.170.10:FF:000051">
    <property type="entry name" value="Ligand-Gated ion Channel"/>
    <property type="match status" value="1"/>
</dbReference>
<comment type="subcellular location">
    <subcellularLocation>
        <location evidence="2">Cell membrane</location>
    </subcellularLocation>
    <subcellularLocation>
        <location evidence="1">Membrane</location>
        <topology evidence="1">Multi-pass membrane protein</topology>
    </subcellularLocation>
</comment>
<dbReference type="AlphaFoldDB" id="A0A0N5CCW5"/>
<evidence type="ECO:0000259" key="14">
    <source>
        <dbReference type="Pfam" id="PF02932"/>
    </source>
</evidence>
<dbReference type="InterPro" id="IPR036734">
    <property type="entry name" value="Neur_chan_lig-bd_sf"/>
</dbReference>
<feature type="domain" description="Neurotransmitter-gated ion-channel ligand-binding" evidence="13">
    <location>
        <begin position="135"/>
        <end position="303"/>
    </location>
</feature>
<protein>
    <submittedName>
        <fullName evidence="16">Neur_chan_LBD domain-containing protein</fullName>
    </submittedName>
</protein>
<dbReference type="Pfam" id="PF02931">
    <property type="entry name" value="Neur_chan_LBD"/>
    <property type="match status" value="1"/>
</dbReference>
<evidence type="ECO:0000256" key="5">
    <source>
        <dbReference type="ARBA" id="ARBA00022692"/>
    </source>
</evidence>
<keyword evidence="4" id="KW-1003">Cell membrane</keyword>
<feature type="signal peptide" evidence="12">
    <location>
        <begin position="1"/>
        <end position="19"/>
    </location>
</feature>
<dbReference type="WBParaSite" id="SPAL_0001571400.1">
    <property type="protein sequence ID" value="SPAL_0001571400.1"/>
    <property type="gene ID" value="SPAL_0001571400"/>
</dbReference>
<dbReference type="InterPro" id="IPR038050">
    <property type="entry name" value="Neuro_actylchol_rec"/>
</dbReference>
<dbReference type="Gene3D" id="2.70.170.10">
    <property type="entry name" value="Neurotransmitter-gated ion-channel ligand-binding domain"/>
    <property type="match status" value="1"/>
</dbReference>
<evidence type="ECO:0000256" key="11">
    <source>
        <dbReference type="SAM" id="Phobius"/>
    </source>
</evidence>
<dbReference type="Pfam" id="PF02932">
    <property type="entry name" value="Neur_chan_memb"/>
    <property type="match status" value="1"/>
</dbReference>
<evidence type="ECO:0000313" key="16">
    <source>
        <dbReference type="WBParaSite" id="SPAL_0001571400.1"/>
    </source>
</evidence>
<keyword evidence="7 11" id="KW-1133">Transmembrane helix</keyword>
<accession>A0A0N5CCW5</accession>
<sequence>MEWNAIALLLINWFLLISSEEKTNNLNHTNFQFSTDTSNNLITNNTSTTTTPPTTNFPIHYSEKFSIKEYPSENHEEKNNLLENNNIKDIEVYDEYFDSETTTQSTNDGTKKSRMKLIKTTNSLNYPQDHYIYKHITKKIPRNNLSHSLPVHCGFYVESLGNFRSTEMTFDIDLYLYMTWRDESLSHTNEEYISINDQNVLDLLWVPDLYFANARSATKHKVTVPNFNMYIAKDGTVSYGVRVTLNVATNLDLKNYPHDKQQTEIKIISYAHVVSEMNVTWFTENPINFNDEIGLPEFKITGVSPDYCNGTFRYTLTDNSFRIGRFSCLKAIIFLDRAIGYHLVQSYIPTALIVIISWVSFWIDRRVVQARIFLSFSTLLTLSTQANGLRFGLPPVSYAKAIDFWYGICMLFIFGVLLEFAIVNSYMRRANKYSNMSNNWHLFSIPTSDKERKSFSFKSEKSNGMLPQDIDTDIEDTMSYFKSIPPNKKPYIHQTELIYKAMYFNRRALAVDQISRIAFPGVFFIFNIVYWYYYLGFGKQDDY</sequence>
<keyword evidence="8" id="KW-0406">Ion transport</keyword>
<evidence type="ECO:0000256" key="10">
    <source>
        <dbReference type="ARBA" id="ARBA00023303"/>
    </source>
</evidence>
<dbReference type="PANTHER" id="PTHR18945">
    <property type="entry name" value="NEUROTRANSMITTER GATED ION CHANNEL"/>
    <property type="match status" value="1"/>
</dbReference>
<evidence type="ECO:0000256" key="6">
    <source>
        <dbReference type="ARBA" id="ARBA00022729"/>
    </source>
</evidence>
<evidence type="ECO:0000256" key="1">
    <source>
        <dbReference type="ARBA" id="ARBA00004141"/>
    </source>
</evidence>
<keyword evidence="3" id="KW-0813">Transport</keyword>
<evidence type="ECO:0000256" key="9">
    <source>
        <dbReference type="ARBA" id="ARBA00023136"/>
    </source>
</evidence>
<name>A0A0N5CCW5_STREA</name>
<proteinExistence type="predicted"/>
<keyword evidence="10" id="KW-0407">Ion channel</keyword>
<dbReference type="GO" id="GO:0005886">
    <property type="term" value="C:plasma membrane"/>
    <property type="evidence" value="ECO:0007669"/>
    <property type="project" value="UniProtKB-SubCell"/>
</dbReference>
<organism evidence="15 16">
    <name type="scientific">Strongyloides papillosus</name>
    <name type="common">Intestinal threadworm</name>
    <dbReference type="NCBI Taxonomy" id="174720"/>
    <lineage>
        <taxon>Eukaryota</taxon>
        <taxon>Metazoa</taxon>
        <taxon>Ecdysozoa</taxon>
        <taxon>Nematoda</taxon>
        <taxon>Chromadorea</taxon>
        <taxon>Rhabditida</taxon>
        <taxon>Tylenchina</taxon>
        <taxon>Panagrolaimomorpha</taxon>
        <taxon>Strongyloidoidea</taxon>
        <taxon>Strongyloididae</taxon>
        <taxon>Strongyloides</taxon>
    </lineage>
</organism>
<feature type="transmembrane region" description="Helical" evidence="11">
    <location>
        <begin position="514"/>
        <end position="533"/>
    </location>
</feature>
<dbReference type="STRING" id="174720.A0A0N5CCW5"/>
<dbReference type="InterPro" id="IPR006202">
    <property type="entry name" value="Neur_chan_lig-bd"/>
</dbReference>
<evidence type="ECO:0000259" key="13">
    <source>
        <dbReference type="Pfam" id="PF02931"/>
    </source>
</evidence>
<dbReference type="Gene3D" id="1.20.58.390">
    <property type="entry name" value="Neurotransmitter-gated ion-channel transmembrane domain"/>
    <property type="match status" value="1"/>
</dbReference>
<feature type="transmembrane region" description="Helical" evidence="11">
    <location>
        <begin position="404"/>
        <end position="427"/>
    </location>
</feature>
<feature type="transmembrane region" description="Helical" evidence="11">
    <location>
        <begin position="346"/>
        <end position="363"/>
    </location>
</feature>
<evidence type="ECO:0000256" key="3">
    <source>
        <dbReference type="ARBA" id="ARBA00022448"/>
    </source>
</evidence>
<feature type="transmembrane region" description="Helical" evidence="11">
    <location>
        <begin position="372"/>
        <end position="392"/>
    </location>
</feature>
<dbReference type="PRINTS" id="PR00253">
    <property type="entry name" value="GABAARECEPTR"/>
</dbReference>
<dbReference type="GO" id="GO:0005230">
    <property type="term" value="F:extracellular ligand-gated monoatomic ion channel activity"/>
    <property type="evidence" value="ECO:0007669"/>
    <property type="project" value="InterPro"/>
</dbReference>
<keyword evidence="15" id="KW-1185">Reference proteome</keyword>
<dbReference type="InterPro" id="IPR006201">
    <property type="entry name" value="Neur_channel"/>
</dbReference>
<feature type="chain" id="PRO_5005895745" evidence="12">
    <location>
        <begin position="20"/>
        <end position="543"/>
    </location>
</feature>
<evidence type="ECO:0000256" key="12">
    <source>
        <dbReference type="SAM" id="SignalP"/>
    </source>
</evidence>
<keyword evidence="5 11" id="KW-0812">Transmembrane</keyword>
<evidence type="ECO:0000256" key="2">
    <source>
        <dbReference type="ARBA" id="ARBA00004236"/>
    </source>
</evidence>
<evidence type="ECO:0000313" key="15">
    <source>
        <dbReference type="Proteomes" id="UP000046392"/>
    </source>
</evidence>
<dbReference type="CDD" id="cd18987">
    <property type="entry name" value="LGIC_ECD_anion"/>
    <property type="match status" value="1"/>
</dbReference>
<dbReference type="GO" id="GO:0004888">
    <property type="term" value="F:transmembrane signaling receptor activity"/>
    <property type="evidence" value="ECO:0007669"/>
    <property type="project" value="InterPro"/>
</dbReference>
<evidence type="ECO:0000256" key="8">
    <source>
        <dbReference type="ARBA" id="ARBA00023065"/>
    </source>
</evidence>
<evidence type="ECO:0000256" key="7">
    <source>
        <dbReference type="ARBA" id="ARBA00022989"/>
    </source>
</evidence>
<dbReference type="InterPro" id="IPR006028">
    <property type="entry name" value="GABAA/Glycine_rcpt"/>
</dbReference>